<evidence type="ECO:0000313" key="2">
    <source>
        <dbReference type="EMBL" id="CAE7530634.1"/>
    </source>
</evidence>
<keyword evidence="3" id="KW-1185">Reference proteome</keyword>
<proteinExistence type="predicted"/>
<keyword evidence="1" id="KW-0812">Transmembrane</keyword>
<protein>
    <submittedName>
        <fullName evidence="2">Uncharacterized protein</fullName>
    </submittedName>
</protein>
<feature type="transmembrane region" description="Helical" evidence="1">
    <location>
        <begin position="96"/>
        <end position="117"/>
    </location>
</feature>
<keyword evidence="1" id="KW-1133">Transmembrane helix</keyword>
<comment type="caution">
    <text evidence="2">The sequence shown here is derived from an EMBL/GenBank/DDBJ whole genome shotgun (WGS) entry which is preliminary data.</text>
</comment>
<feature type="transmembrane region" description="Helical" evidence="1">
    <location>
        <begin position="197"/>
        <end position="222"/>
    </location>
</feature>
<reference evidence="2" key="1">
    <citation type="submission" date="2021-02" db="EMBL/GenBank/DDBJ databases">
        <authorList>
            <person name="Dougan E. K."/>
            <person name="Rhodes N."/>
            <person name="Thang M."/>
            <person name="Chan C."/>
        </authorList>
    </citation>
    <scope>NUCLEOTIDE SEQUENCE</scope>
</reference>
<feature type="transmembrane region" description="Helical" evidence="1">
    <location>
        <begin position="166"/>
        <end position="185"/>
    </location>
</feature>
<keyword evidence="1" id="KW-0472">Membrane</keyword>
<evidence type="ECO:0000256" key="1">
    <source>
        <dbReference type="SAM" id="Phobius"/>
    </source>
</evidence>
<dbReference type="OrthoDB" id="431024at2759"/>
<name>A0A812TLD4_9DINO</name>
<dbReference type="Proteomes" id="UP000604046">
    <property type="component" value="Unassembled WGS sequence"/>
</dbReference>
<organism evidence="2 3">
    <name type="scientific">Symbiodinium natans</name>
    <dbReference type="NCBI Taxonomy" id="878477"/>
    <lineage>
        <taxon>Eukaryota</taxon>
        <taxon>Sar</taxon>
        <taxon>Alveolata</taxon>
        <taxon>Dinophyceae</taxon>
        <taxon>Suessiales</taxon>
        <taxon>Symbiodiniaceae</taxon>
        <taxon>Symbiodinium</taxon>
    </lineage>
</organism>
<dbReference type="EMBL" id="CAJNDS010002574">
    <property type="protein sequence ID" value="CAE7530634.1"/>
    <property type="molecule type" value="Genomic_DNA"/>
</dbReference>
<dbReference type="AlphaFoldDB" id="A0A812TLD4"/>
<feature type="transmembrane region" description="Helical" evidence="1">
    <location>
        <begin position="137"/>
        <end position="159"/>
    </location>
</feature>
<gene>
    <name evidence="2" type="ORF">SNAT2548_LOCUS29723</name>
</gene>
<evidence type="ECO:0000313" key="3">
    <source>
        <dbReference type="Proteomes" id="UP000604046"/>
    </source>
</evidence>
<sequence length="374" mass="42146">MFLLENHVDPLFRPPLALAVLAAAIKVLTTAWVMDEPLLKTNGALKQEGDAPLKTKVTRLVLRMLFLAMATNTLVEDAQMAMSSLAQLRGFQKLHALALVLAFSPNTLAAVAVSWMIEVKLSWTHQFFLQPNRLSIISDIMALVYIGMLHMVYVFPLFLFGTTHSVLGFCVLCYAFAYDLCTLPWRLASGDMADIWIAVPVFFAGVFLFMLYGGVMLCYFFLMRGRYPDVALRAKAQGHSEEKLFKEQMPHQVAARIIGAARDGGLAKQSATAELRELRWRTLETDPTLEREDEDDKCILNDDFLLLACAGKVLGCLSMPMVQLCVVIASQVYLGHGFWEAANASFQERTWAHYCEKMSRFAEQRPFSMLWMYV</sequence>
<feature type="transmembrane region" description="Helical" evidence="1">
    <location>
        <begin position="12"/>
        <end position="34"/>
    </location>
</feature>
<accession>A0A812TLD4</accession>